<feature type="region of interest" description="Disordered" evidence="8">
    <location>
        <begin position="826"/>
        <end position="864"/>
    </location>
</feature>
<comment type="subcellular location">
    <subcellularLocation>
        <location evidence="1">Membrane</location>
        <topology evidence="1">Multi-pass membrane protein</topology>
    </subcellularLocation>
</comment>
<dbReference type="Pfam" id="PF00012">
    <property type="entry name" value="HSP70"/>
    <property type="match status" value="1"/>
</dbReference>
<feature type="region of interest" description="Disordered" evidence="8">
    <location>
        <begin position="793"/>
        <end position="813"/>
    </location>
</feature>
<feature type="compositionally biased region" description="Basic residues" evidence="8">
    <location>
        <begin position="741"/>
        <end position="753"/>
    </location>
</feature>
<dbReference type="SUPFAM" id="SSF53474">
    <property type="entry name" value="alpha/beta-Hydrolases"/>
    <property type="match status" value="1"/>
</dbReference>
<dbReference type="InterPro" id="IPR029058">
    <property type="entry name" value="AB_hydrolase_fold"/>
</dbReference>
<dbReference type="InterPro" id="IPR029047">
    <property type="entry name" value="HSP70_peptide-bd_sf"/>
</dbReference>
<dbReference type="InterPro" id="IPR000048">
    <property type="entry name" value="IQ_motif_EF-hand-BS"/>
</dbReference>
<dbReference type="PANTHER" id="PTHR17920">
    <property type="entry name" value="TRANSMEMBRANE AND COILED-COIL DOMAIN-CONTAINING PROTEIN 4 TMCO4"/>
    <property type="match status" value="1"/>
</dbReference>
<keyword evidence="3 9" id="KW-0812">Transmembrane</keyword>
<evidence type="ECO:0000256" key="9">
    <source>
        <dbReference type="SAM" id="Phobius"/>
    </source>
</evidence>
<feature type="transmembrane region" description="Helical" evidence="9">
    <location>
        <begin position="359"/>
        <end position="384"/>
    </location>
</feature>
<evidence type="ECO:0008006" key="12">
    <source>
        <dbReference type="Google" id="ProtNLM"/>
    </source>
</evidence>
<sequence>MNNTPAQPPVSRVVDGAKHTNKYYQESRIQQSSGAHTVHSSYSDATLDSLQTETNSVDGEELEKTNDAVITLLPVELGDQFENGSEENSFPFHSTVTGTAQPCFGFENFDEAQRYAVGCLVVNILSNVLNVGLQVIVYSTSSQETIRRTTDKIQDDKYFANRFSSMLLDSLGLKEQAKQAILCIPSLCLESERVEDALEETKTHCVLLLGDMSNRFCAIQALVQVAICRGRYDARARVILQKTCSQLSIDWNKFAMIEMALALQLIEANPIEEHDEEQETNSVPTSSYQLQLDDAVEDAWDEEDARRRIEKLRTRRRRIRALKIGGITVAGGVVFGLTGGLIAPLLLPALAAMGLASAGTLAGTTMGTTIVGSLFGAGGAALTGKKARRRTSSRVKEFLFERADGMDPNRDEEEGGATYSYTPGLHVCIGIPGWLGKSGSRPGSCAAIFAQDLEELLPCSERFALRWESKRLKQMGRAFAKFWASKTAQTLAQQAVTQLGGVFSLIAGAFLAAIAWPLTVVSVMDYIDNPWSQLISRADGAGDTLADVLAERCHGNRPVTLVGFSLGARVVFKCLLSLADRRCFGVVDHAFLIGAPVTGSPSQWKKAKSAVAGRLVNAYCGTDWALTFFHRGMANSASSVAGIRRVRVTMKAQVSNSTTHHFMNDESENFSDRIISKELVENVDLAAIGVQGHKDYRNLLRRILECVGIGSGQVSLPPAVVRSKSLSANWIDEDLESLSRNHSKKKKKSKFHSWKTPTEEQWQQRHKEMGTNADALLIAGDDDEELAQDRMEVNKDDPWNYQKGSKQNNSSKWNFTSFTNLFRRKRKEDNPEGNHPEKSRFSMQQSTSDASHNSTSNSSEDEDETNLFIAKKLEYSTIRRMVDKDTGELLMLDTTEEDVLPSSSQSNIDALLFEETSNSCKSDKPYLSKDTPKVEVISIEQGGIPVHVGCEVAGGRFARFFCQGTKPPARRSQVFTTFGDGQTAVDIRVHGSGRLRNKARLMPLLGHEELILSKSVRDGKNIFVCVIFEITERGGLWVTANELRNDWETSQPVQSEDIVGSVQVFVSAEKLAEERNNQRYDAAVIIQSAWRRYIARKIYLQLKEMQSRNLAVEQSNETGTTET</sequence>
<evidence type="ECO:0000256" key="5">
    <source>
        <dbReference type="ARBA" id="ARBA00022840"/>
    </source>
</evidence>
<feature type="compositionally biased region" description="Basic and acidic residues" evidence="8">
    <location>
        <begin position="827"/>
        <end position="840"/>
    </location>
</feature>
<gene>
    <name evidence="10" type="ORF">GpartN1_g5162.t1</name>
</gene>
<name>A0A9C7PZD1_9RHOD</name>
<feature type="transmembrane region" description="Helical" evidence="9">
    <location>
        <begin position="321"/>
        <end position="347"/>
    </location>
</feature>
<dbReference type="Pfam" id="PF05277">
    <property type="entry name" value="DUF726"/>
    <property type="match status" value="1"/>
</dbReference>
<dbReference type="SMART" id="SM00015">
    <property type="entry name" value="IQ"/>
    <property type="match status" value="1"/>
</dbReference>
<feature type="transmembrane region" description="Helical" evidence="9">
    <location>
        <begin position="495"/>
        <end position="518"/>
    </location>
</feature>
<dbReference type="CDD" id="cd23767">
    <property type="entry name" value="IQCD"/>
    <property type="match status" value="1"/>
</dbReference>
<feature type="compositionally biased region" description="Polar residues" evidence="8">
    <location>
        <begin position="802"/>
        <end position="813"/>
    </location>
</feature>
<accession>A0A9C7PZD1</accession>
<dbReference type="SUPFAM" id="SSF100920">
    <property type="entry name" value="Heat shock protein 70kD (HSP70), peptide-binding domain"/>
    <property type="match status" value="1"/>
</dbReference>
<dbReference type="OrthoDB" id="277931at2759"/>
<evidence type="ECO:0000313" key="11">
    <source>
        <dbReference type="Proteomes" id="UP001061958"/>
    </source>
</evidence>
<dbReference type="EMBL" id="BQMJ01000043">
    <property type="protein sequence ID" value="GJQ13371.1"/>
    <property type="molecule type" value="Genomic_DNA"/>
</dbReference>
<reference evidence="10" key="1">
    <citation type="journal article" date="2022" name="Proc. Natl. Acad. Sci. U.S.A.">
        <title>Life cycle and functional genomics of the unicellular red alga Galdieria for elucidating algal and plant evolution and industrial use.</title>
        <authorList>
            <person name="Hirooka S."/>
            <person name="Itabashi T."/>
            <person name="Ichinose T.M."/>
            <person name="Onuma R."/>
            <person name="Fujiwara T."/>
            <person name="Yamashita S."/>
            <person name="Jong L.W."/>
            <person name="Tomita R."/>
            <person name="Iwane A.H."/>
            <person name="Miyagishima S.Y."/>
        </authorList>
    </citation>
    <scope>NUCLEOTIDE SEQUENCE</scope>
    <source>
        <strain evidence="10">NBRC 102759</strain>
    </source>
</reference>
<evidence type="ECO:0000256" key="2">
    <source>
        <dbReference type="ARBA" id="ARBA00009824"/>
    </source>
</evidence>
<dbReference type="GO" id="GO:0005524">
    <property type="term" value="F:ATP binding"/>
    <property type="evidence" value="ECO:0007669"/>
    <property type="project" value="UniProtKB-KW"/>
</dbReference>
<evidence type="ECO:0000256" key="3">
    <source>
        <dbReference type="ARBA" id="ARBA00022692"/>
    </source>
</evidence>
<keyword evidence="11" id="KW-1185">Reference proteome</keyword>
<protein>
    <recommendedName>
        <fullName evidence="12">Transmembrane and coiled-coil domain-containing protein 4</fullName>
    </recommendedName>
</protein>
<reference evidence="10" key="2">
    <citation type="submission" date="2022-01" db="EMBL/GenBank/DDBJ databases">
        <authorList>
            <person name="Hirooka S."/>
            <person name="Miyagishima S.Y."/>
        </authorList>
    </citation>
    <scope>NUCLEOTIDE SEQUENCE</scope>
    <source>
        <strain evidence="10">NBRC 102759</strain>
    </source>
</reference>
<proteinExistence type="inferred from homology"/>
<dbReference type="GO" id="GO:0016020">
    <property type="term" value="C:membrane"/>
    <property type="evidence" value="ECO:0007669"/>
    <property type="project" value="UniProtKB-SubCell"/>
</dbReference>
<evidence type="ECO:0000256" key="1">
    <source>
        <dbReference type="ARBA" id="ARBA00004141"/>
    </source>
</evidence>
<feature type="compositionally biased region" description="Low complexity" evidence="8">
    <location>
        <begin position="846"/>
        <end position="858"/>
    </location>
</feature>
<dbReference type="Gene3D" id="3.40.50.1820">
    <property type="entry name" value="alpha/beta hydrolase"/>
    <property type="match status" value="1"/>
</dbReference>
<dbReference type="Pfam" id="PF00612">
    <property type="entry name" value="IQ"/>
    <property type="match status" value="1"/>
</dbReference>
<evidence type="ECO:0000256" key="6">
    <source>
        <dbReference type="ARBA" id="ARBA00022989"/>
    </source>
</evidence>
<evidence type="ECO:0000256" key="4">
    <source>
        <dbReference type="ARBA" id="ARBA00022741"/>
    </source>
</evidence>
<feature type="region of interest" description="Disordered" evidence="8">
    <location>
        <begin position="741"/>
        <end position="767"/>
    </location>
</feature>
<keyword evidence="6 9" id="KW-1133">Transmembrane helix</keyword>
<evidence type="ECO:0000256" key="8">
    <source>
        <dbReference type="SAM" id="MobiDB-lite"/>
    </source>
</evidence>
<dbReference type="PANTHER" id="PTHR17920:SF3">
    <property type="entry name" value="TRANSMEMBRANE AND COILED-COIL DOMAIN-CONTAINING PROTEIN 4"/>
    <property type="match status" value="1"/>
</dbReference>
<keyword evidence="5" id="KW-0067">ATP-binding</keyword>
<organism evidence="10 11">
    <name type="scientific">Galdieria partita</name>
    <dbReference type="NCBI Taxonomy" id="83374"/>
    <lineage>
        <taxon>Eukaryota</taxon>
        <taxon>Rhodophyta</taxon>
        <taxon>Bangiophyceae</taxon>
        <taxon>Galdieriales</taxon>
        <taxon>Galdieriaceae</taxon>
        <taxon>Galdieria</taxon>
    </lineage>
</organism>
<comment type="caution">
    <text evidence="10">The sequence shown here is derived from an EMBL/GenBank/DDBJ whole genome shotgun (WGS) entry which is preliminary data.</text>
</comment>
<comment type="similarity">
    <text evidence="2">Belongs to the TMCO4 family.</text>
</comment>
<evidence type="ECO:0000313" key="10">
    <source>
        <dbReference type="EMBL" id="GJQ13371.1"/>
    </source>
</evidence>
<keyword evidence="7 9" id="KW-0472">Membrane</keyword>
<evidence type="ECO:0000256" key="7">
    <source>
        <dbReference type="ARBA" id="ARBA00023136"/>
    </source>
</evidence>
<dbReference type="Gene3D" id="2.60.34.10">
    <property type="entry name" value="Substrate Binding Domain Of DNAk, Chain A, domain 1"/>
    <property type="match status" value="1"/>
</dbReference>
<dbReference type="GO" id="GO:0140662">
    <property type="term" value="F:ATP-dependent protein folding chaperone"/>
    <property type="evidence" value="ECO:0007669"/>
    <property type="project" value="InterPro"/>
</dbReference>
<dbReference type="InterPro" id="IPR013126">
    <property type="entry name" value="Hsp_70_fam"/>
</dbReference>
<dbReference type="InterPro" id="IPR007941">
    <property type="entry name" value="DUF726"/>
</dbReference>
<dbReference type="Proteomes" id="UP001061958">
    <property type="component" value="Unassembled WGS sequence"/>
</dbReference>
<dbReference type="AlphaFoldDB" id="A0A9C7PZD1"/>
<dbReference type="PROSITE" id="PS50096">
    <property type="entry name" value="IQ"/>
    <property type="match status" value="1"/>
</dbReference>
<keyword evidence="4" id="KW-0547">Nucleotide-binding</keyword>